<dbReference type="Pfam" id="PF12697">
    <property type="entry name" value="Abhydrolase_6"/>
    <property type="match status" value="1"/>
</dbReference>
<dbReference type="EMBL" id="JAROCY010000039">
    <property type="protein sequence ID" value="MDF8335745.1"/>
    <property type="molecule type" value="Genomic_DNA"/>
</dbReference>
<dbReference type="RefSeq" id="WP_277280718.1">
    <property type="nucleotide sequence ID" value="NZ_JAROCY010000039.1"/>
</dbReference>
<dbReference type="InterPro" id="IPR000639">
    <property type="entry name" value="Epox_hydrolase-like"/>
</dbReference>
<keyword evidence="2" id="KW-0378">Hydrolase</keyword>
<organism evidence="2 3">
    <name type="scientific">Novosphingobium cyanobacteriorum</name>
    <dbReference type="NCBI Taxonomy" id="3024215"/>
    <lineage>
        <taxon>Bacteria</taxon>
        <taxon>Pseudomonadati</taxon>
        <taxon>Pseudomonadota</taxon>
        <taxon>Alphaproteobacteria</taxon>
        <taxon>Sphingomonadales</taxon>
        <taxon>Sphingomonadaceae</taxon>
        <taxon>Novosphingobium</taxon>
    </lineage>
</organism>
<keyword evidence="3" id="KW-1185">Reference proteome</keyword>
<evidence type="ECO:0000313" key="2">
    <source>
        <dbReference type="EMBL" id="MDF8335745.1"/>
    </source>
</evidence>
<dbReference type="Gene3D" id="3.40.50.1820">
    <property type="entry name" value="alpha/beta hydrolase"/>
    <property type="match status" value="1"/>
</dbReference>
<dbReference type="GO" id="GO:0016787">
    <property type="term" value="F:hydrolase activity"/>
    <property type="evidence" value="ECO:0007669"/>
    <property type="project" value="UniProtKB-KW"/>
</dbReference>
<gene>
    <name evidence="2" type="ORF">POM99_21285</name>
</gene>
<dbReference type="InterPro" id="IPR000073">
    <property type="entry name" value="AB_hydrolase_1"/>
</dbReference>
<dbReference type="SUPFAM" id="SSF53474">
    <property type="entry name" value="alpha/beta-Hydrolases"/>
    <property type="match status" value="1"/>
</dbReference>
<accession>A0ABT6CR50</accession>
<proteinExistence type="predicted"/>
<reference evidence="2 3" key="1">
    <citation type="submission" date="2023-03" db="EMBL/GenBank/DDBJ databases">
        <title>Novosphingobium cyanobacteriorum sp. nov., isolated from a eutrophic reservoir during the Microcystis bloom period.</title>
        <authorList>
            <person name="Kang M."/>
            <person name="Le V."/>
            <person name="Ko S.-R."/>
            <person name="Lee S.-A."/>
            <person name="Ahn C.-Y."/>
        </authorList>
    </citation>
    <scope>NUCLEOTIDE SEQUENCE [LARGE SCALE GENOMIC DNA]</scope>
    <source>
        <strain evidence="2 3">HBC54</strain>
    </source>
</reference>
<dbReference type="InterPro" id="IPR017497">
    <property type="entry name" value="BchO"/>
</dbReference>
<dbReference type="PRINTS" id="PR00412">
    <property type="entry name" value="EPOXHYDRLASE"/>
</dbReference>
<protein>
    <submittedName>
        <fullName evidence="2">Alpha/beta fold hydrolase</fullName>
    </submittedName>
</protein>
<sequence>MNSAPRWDIEGRSWPHRLSSHFVETPGLIWHVQQMGQGPVALLLHGTGAATHSWRSVMPLLADGFTIIAPDLPGHGFTRGRPTGGLTLTAMACAIGHLLVKLEALPMVIAGHSAGAAIALQMSLANSAQTPVVGLNPALMPFPGLAARLFPSLARMLFVNPLVPRMLAGIARMPGETERFLLRATGSTIDAQGLAGYRALMSTAAHCGSAMEMMASWDLETLSRQYASIAAPVMLVHSDGDSAVPLASVEKAAALLPNARLEVLPGLGHLAHEERPDLAAQFIRDHASTTGREAS</sequence>
<dbReference type="PRINTS" id="PR00111">
    <property type="entry name" value="ABHYDROLASE"/>
</dbReference>
<dbReference type="PANTHER" id="PTHR46438:SF11">
    <property type="entry name" value="LIPASE-RELATED"/>
    <property type="match status" value="1"/>
</dbReference>
<dbReference type="Proteomes" id="UP001222770">
    <property type="component" value="Unassembled WGS sequence"/>
</dbReference>
<dbReference type="NCBIfam" id="TIGR03056">
    <property type="entry name" value="bchO_mg_che_rel"/>
    <property type="match status" value="1"/>
</dbReference>
<feature type="domain" description="AB hydrolase-1" evidence="1">
    <location>
        <begin position="42"/>
        <end position="280"/>
    </location>
</feature>
<dbReference type="PANTHER" id="PTHR46438">
    <property type="entry name" value="ALPHA/BETA-HYDROLASES SUPERFAMILY PROTEIN"/>
    <property type="match status" value="1"/>
</dbReference>
<name>A0ABT6CR50_9SPHN</name>
<dbReference type="InterPro" id="IPR029058">
    <property type="entry name" value="AB_hydrolase_fold"/>
</dbReference>
<comment type="caution">
    <text evidence="2">The sequence shown here is derived from an EMBL/GenBank/DDBJ whole genome shotgun (WGS) entry which is preliminary data.</text>
</comment>
<evidence type="ECO:0000259" key="1">
    <source>
        <dbReference type="Pfam" id="PF12697"/>
    </source>
</evidence>
<evidence type="ECO:0000313" key="3">
    <source>
        <dbReference type="Proteomes" id="UP001222770"/>
    </source>
</evidence>